<evidence type="ECO:0000256" key="1">
    <source>
        <dbReference type="SAM" id="MobiDB-lite"/>
    </source>
</evidence>
<dbReference type="EMBL" id="JBAHYK010001306">
    <property type="protein sequence ID" value="KAL0568568.1"/>
    <property type="molecule type" value="Genomic_DNA"/>
</dbReference>
<dbReference type="Pfam" id="PF18758">
    <property type="entry name" value="KDZ"/>
    <property type="match status" value="1"/>
</dbReference>
<dbReference type="InterPro" id="IPR040521">
    <property type="entry name" value="KDZ"/>
</dbReference>
<evidence type="ECO:0000259" key="2">
    <source>
        <dbReference type="Pfam" id="PF18802"/>
    </source>
</evidence>
<organism evidence="3 4">
    <name type="scientific">Marasmius crinis-equi</name>
    <dbReference type="NCBI Taxonomy" id="585013"/>
    <lineage>
        <taxon>Eukaryota</taxon>
        <taxon>Fungi</taxon>
        <taxon>Dikarya</taxon>
        <taxon>Basidiomycota</taxon>
        <taxon>Agaricomycotina</taxon>
        <taxon>Agaricomycetes</taxon>
        <taxon>Agaricomycetidae</taxon>
        <taxon>Agaricales</taxon>
        <taxon>Marasmiineae</taxon>
        <taxon>Marasmiaceae</taxon>
        <taxon>Marasmius</taxon>
    </lineage>
</organism>
<feature type="compositionally biased region" description="Acidic residues" evidence="1">
    <location>
        <begin position="930"/>
        <end position="943"/>
    </location>
</feature>
<feature type="domain" description="CxC1-like cysteine cluster associated with KDZ transposases" evidence="2">
    <location>
        <begin position="137"/>
        <end position="215"/>
    </location>
</feature>
<sequence length="968" mass="110624">MSRLCIPRKKGSVTDQREYTLIPTKHPHPTAASRSVPLLMLADGRVYTQNTNLPSKPGQVGLRDSMLGSFPQLRAQSEHSATEDTVSPNIRIEPDVYEIQENPSAHRLKRNRQSTRWQTAVIPQLIYPYMKLLQTTQNLYDDPEPVQRECVCGGKGERTLDITVVRFHRLSQLSLAVCECTPAGVQLIQKGLFPSAPTHPTLAVDIRVMEFVKGLFLRVAPNHRAWCETDPLRQRFSNALQWLSSLKHATKGVVDKILGLYRETLHSRANTAGPRHDATSSPPTSRTSSRLDNNELPPDSLPLSSRPTSPLGSSGARSPVADNINDPSSSSSSSEDEGECTNKRPRVNEMSPPLDRPSEYLRSRCPLCFGSSYTDEELFELDFNAISHPDSVFMAEEEVKVMEETVESIRPRQRRTGQAGVNVKDVEEEEDGFEGSMKVPRSALNGCEASFTAADERREKASTKFFDCTVLMAMLCRHDRVLWIANMTSAGERQHYVLALIEKLFQHLPEWFRIGLLYDIGCQLHRSCIKWDFLDDYIDRIEFAISVFHAFGHHWPCQLIYHPRKRDGFGLSDSEGCERFWHSISCLIPYLRVCGYHQRIYTLDCQVEYADQESLKGLGLWISKKQSDAAGREWTGQRAVQESGHTSDYLREQWELQRETQTQPLPTVQEVLRLRESLTVLKGQRDELERAILDIHLEDWDDNMQKLPLVKNSIADTEKREIRHLMTSPYLRERMNALALKTRLVALLRSRKFQRDRLERSFRKQINEAKIHSQIAQSVKQKDPGIQKLARSYNEKVAGMERMVTSRKAPRNAIPPKQIPMDQLFSLDVDDEIWQDVGLTDEWDTATPPPWLADDSVRSGIRGMLDIDRSKEELTRLAHERDSMQHWFSEEWAVLAEAISETEELHETSLDMEGEFLGYEEVEEQRNQAEEEAEDSEGEDIDCDKEVYSTVIAFDTVEGRDDASDDDE</sequence>
<accession>A0ABR3F050</accession>
<dbReference type="PANTHER" id="PTHR33096:SF1">
    <property type="entry name" value="CXC1-LIKE CYSTEINE CLUSTER ASSOCIATED WITH KDZ TRANSPOSASES DOMAIN-CONTAINING PROTEIN"/>
    <property type="match status" value="1"/>
</dbReference>
<protein>
    <recommendedName>
        <fullName evidence="2">CxC1-like cysteine cluster associated with KDZ transposases domain-containing protein</fullName>
    </recommendedName>
</protein>
<feature type="region of interest" description="Disordered" evidence="1">
    <location>
        <begin position="268"/>
        <end position="361"/>
    </location>
</feature>
<evidence type="ECO:0000313" key="4">
    <source>
        <dbReference type="Proteomes" id="UP001465976"/>
    </source>
</evidence>
<reference evidence="3 4" key="1">
    <citation type="submission" date="2024-02" db="EMBL/GenBank/DDBJ databases">
        <title>A draft genome for the cacao thread blight pathogen Marasmius crinis-equi.</title>
        <authorList>
            <person name="Cohen S.P."/>
            <person name="Baruah I.K."/>
            <person name="Amoako-Attah I."/>
            <person name="Bukari Y."/>
            <person name="Meinhardt L.W."/>
            <person name="Bailey B.A."/>
        </authorList>
    </citation>
    <scope>NUCLEOTIDE SEQUENCE [LARGE SCALE GENOMIC DNA]</scope>
    <source>
        <strain evidence="3 4">GH-76</strain>
    </source>
</reference>
<feature type="compositionally biased region" description="Low complexity" evidence="1">
    <location>
        <begin position="279"/>
        <end position="314"/>
    </location>
</feature>
<dbReference type="InterPro" id="IPR041320">
    <property type="entry name" value="CxC1"/>
</dbReference>
<comment type="caution">
    <text evidence="3">The sequence shown here is derived from an EMBL/GenBank/DDBJ whole genome shotgun (WGS) entry which is preliminary data.</text>
</comment>
<dbReference type="PANTHER" id="PTHR33096">
    <property type="entry name" value="CXC2 DOMAIN-CONTAINING PROTEIN"/>
    <property type="match status" value="1"/>
</dbReference>
<evidence type="ECO:0000313" key="3">
    <source>
        <dbReference type="EMBL" id="KAL0568568.1"/>
    </source>
</evidence>
<dbReference type="Proteomes" id="UP001465976">
    <property type="component" value="Unassembled WGS sequence"/>
</dbReference>
<proteinExistence type="predicted"/>
<gene>
    <name evidence="3" type="ORF">V5O48_013416</name>
</gene>
<dbReference type="Pfam" id="PF18802">
    <property type="entry name" value="CxC1"/>
    <property type="match status" value="1"/>
</dbReference>
<feature type="region of interest" description="Disordered" evidence="1">
    <location>
        <begin position="923"/>
        <end position="944"/>
    </location>
</feature>
<name>A0ABR3F050_9AGAR</name>
<keyword evidence="4" id="KW-1185">Reference proteome</keyword>